<feature type="signal peptide" evidence="2">
    <location>
        <begin position="1"/>
        <end position="20"/>
    </location>
</feature>
<organism evidence="3 4">
    <name type="scientific">Oryzias javanicus</name>
    <name type="common">Javanese ricefish</name>
    <name type="synonym">Aplocheilus javanicus</name>
    <dbReference type="NCBI Taxonomy" id="123683"/>
    <lineage>
        <taxon>Eukaryota</taxon>
        <taxon>Metazoa</taxon>
        <taxon>Chordata</taxon>
        <taxon>Craniata</taxon>
        <taxon>Vertebrata</taxon>
        <taxon>Euteleostomi</taxon>
        <taxon>Actinopterygii</taxon>
        <taxon>Neopterygii</taxon>
        <taxon>Teleostei</taxon>
        <taxon>Neoteleostei</taxon>
        <taxon>Acanthomorphata</taxon>
        <taxon>Ovalentaria</taxon>
        <taxon>Atherinomorphae</taxon>
        <taxon>Beloniformes</taxon>
        <taxon>Adrianichthyidae</taxon>
        <taxon>Oryziinae</taxon>
        <taxon>Oryzias</taxon>
    </lineage>
</organism>
<dbReference type="EMBL" id="CM012440">
    <property type="protein sequence ID" value="RVE73752.1"/>
    <property type="molecule type" value="Genomic_DNA"/>
</dbReference>
<dbReference type="OrthoDB" id="10426961at2759"/>
<dbReference type="AlphaFoldDB" id="A0A437DG15"/>
<name>A0A437DG15_ORYJA</name>
<proteinExistence type="predicted"/>
<dbReference type="Proteomes" id="UP000283210">
    <property type="component" value="Chromosome 4"/>
</dbReference>
<evidence type="ECO:0000313" key="4">
    <source>
        <dbReference type="Proteomes" id="UP000283210"/>
    </source>
</evidence>
<evidence type="ECO:0008006" key="5">
    <source>
        <dbReference type="Google" id="ProtNLM"/>
    </source>
</evidence>
<accession>A0A437DG15</accession>
<reference evidence="3 4" key="1">
    <citation type="submission" date="2018-11" db="EMBL/GenBank/DDBJ databases">
        <authorList>
            <person name="Lopez-Roques C."/>
            <person name="Donnadieu C."/>
            <person name="Bouchez O."/>
            <person name="Klopp C."/>
            <person name="Cabau C."/>
            <person name="Zahm M."/>
        </authorList>
    </citation>
    <scope>NUCLEOTIDE SEQUENCE [LARGE SCALE GENOMIC DNA]</scope>
    <source>
        <strain evidence="3">RS831</strain>
        <tissue evidence="3">Whole body</tissue>
    </source>
</reference>
<keyword evidence="2" id="KW-0732">Signal</keyword>
<evidence type="ECO:0000256" key="1">
    <source>
        <dbReference type="SAM" id="Phobius"/>
    </source>
</evidence>
<keyword evidence="4" id="KW-1185">Reference proteome</keyword>
<protein>
    <recommendedName>
        <fullName evidence="5">Immunoglobulin V-set domain-containing protein</fullName>
    </recommendedName>
</protein>
<gene>
    <name evidence="3" type="ORF">OJAV_G00034430</name>
</gene>
<keyword evidence="1" id="KW-0812">Transmembrane</keyword>
<reference evidence="3 4" key="2">
    <citation type="submission" date="2019-01" db="EMBL/GenBank/DDBJ databases">
        <title>A chromosome length genome reference of the Java medaka (oryzias javanicus).</title>
        <authorList>
            <person name="Herpin A."/>
            <person name="Takehana Y."/>
            <person name="Naruse K."/>
            <person name="Ansai S."/>
            <person name="Kawaguchi M."/>
        </authorList>
    </citation>
    <scope>NUCLEOTIDE SEQUENCE [LARGE SCALE GENOMIC DNA]</scope>
    <source>
        <strain evidence="3">RS831</strain>
        <tissue evidence="3">Whole body</tissue>
    </source>
</reference>
<feature type="transmembrane region" description="Helical" evidence="1">
    <location>
        <begin position="134"/>
        <end position="158"/>
    </location>
</feature>
<keyword evidence="1" id="KW-0472">Membrane</keyword>
<keyword evidence="1" id="KW-1133">Transmembrane helix</keyword>
<feature type="chain" id="PRO_5018980603" description="Immunoglobulin V-set domain-containing protein" evidence="2">
    <location>
        <begin position="21"/>
        <end position="224"/>
    </location>
</feature>
<evidence type="ECO:0000256" key="2">
    <source>
        <dbReference type="SAM" id="SignalP"/>
    </source>
</evidence>
<evidence type="ECO:0000313" key="3">
    <source>
        <dbReference type="EMBL" id="RVE73752.1"/>
    </source>
</evidence>
<sequence length="224" mass="24993">MARPLLQTFLIITCIQNLDAARHQSLTCNVTKQNDRSIKYQIFGKPSSTGYDSSWEKKDSIVIVAINSQYNKSVVKSLKNDSVELYVCEDFLCYNMQIFEKDGTCSKLTAACKVNCTCLMNKDSPPVNNGFPEWGIACIVLGLTITIVLGTVILRFFWKKVCCESLFQNNRTSQMNGPQSSQPQIHVEADGIMVPTDASPFLPERSDPEVVKMTPLCVCNGESR</sequence>